<evidence type="ECO:0000313" key="2">
    <source>
        <dbReference type="EMBL" id="RZS74265.1"/>
    </source>
</evidence>
<proteinExistence type="predicted"/>
<dbReference type="AlphaFoldDB" id="A0A4Q7N2L2"/>
<feature type="chain" id="PRO_5020905579" evidence="1">
    <location>
        <begin position="24"/>
        <end position="487"/>
    </location>
</feature>
<dbReference type="OrthoDB" id="789014at2"/>
<evidence type="ECO:0000256" key="1">
    <source>
        <dbReference type="SAM" id="SignalP"/>
    </source>
</evidence>
<dbReference type="Gene3D" id="2.60.40.2340">
    <property type="match status" value="1"/>
</dbReference>
<dbReference type="RefSeq" id="WP_130538739.1">
    <property type="nucleotide sequence ID" value="NZ_CP042431.1"/>
</dbReference>
<accession>A0A4Q7N2L2</accession>
<gene>
    <name evidence="2" type="ORF">EV199_0109</name>
</gene>
<comment type="caution">
    <text evidence="2">The sequence shown here is derived from an EMBL/GenBank/DDBJ whole genome shotgun (WGS) entry which is preliminary data.</text>
</comment>
<name>A0A4Q7N2L2_9BACT</name>
<feature type="signal peptide" evidence="1">
    <location>
        <begin position="1"/>
        <end position="23"/>
    </location>
</feature>
<keyword evidence="1" id="KW-0732">Signal</keyword>
<reference evidence="2 3" key="1">
    <citation type="submission" date="2019-02" db="EMBL/GenBank/DDBJ databases">
        <title>Genomic Encyclopedia of Type Strains, Phase IV (KMG-IV): sequencing the most valuable type-strain genomes for metagenomic binning, comparative biology and taxonomic classification.</title>
        <authorList>
            <person name="Goeker M."/>
        </authorList>
    </citation>
    <scope>NUCLEOTIDE SEQUENCE [LARGE SCALE GENOMIC DNA]</scope>
    <source>
        <strain evidence="2 3">DSM 18116</strain>
    </source>
</reference>
<protein>
    <submittedName>
        <fullName evidence="2">Uncharacterized protein</fullName>
    </submittedName>
</protein>
<keyword evidence="3" id="KW-1185">Reference proteome</keyword>
<organism evidence="2 3">
    <name type="scientific">Pseudobacter ginsenosidimutans</name>
    <dbReference type="NCBI Taxonomy" id="661488"/>
    <lineage>
        <taxon>Bacteria</taxon>
        <taxon>Pseudomonadati</taxon>
        <taxon>Bacteroidota</taxon>
        <taxon>Chitinophagia</taxon>
        <taxon>Chitinophagales</taxon>
        <taxon>Chitinophagaceae</taxon>
        <taxon>Pseudobacter</taxon>
    </lineage>
</organism>
<sequence>MKLFNITFSIFLLIALVSCAKKADVWERKEVNEVKLLSFGFYEADNPGVLERDYIVSNLNNNNILMQMPVNVDRGALVARFTVSDNDVIKVGETAQKSGETANDFRIPVDYFLSDGNYNAKYTVTIAKGSDFIWRAIDFTVNDSATSVIMKVNPATGLPYLMYSQSRPSSSDSRPAMAYLDGEVWVNTQISDTRMGSNFDFTFNSAGIPYVSFPDYGTTPAQALTVKKLEGSAWSLVGAQSTTGVTGVKISYNSLVFADEAKLMSFTTYDAAGGGFARREFGYSVFENNNWLIGSKIPGRGTLNTFGSRPVEKNGVVYVSTLNPVNGNTITIYKYANNAWSTLLEAWRDPNATFINTGDFDMDVDDEGNVYLAFADNSNASTYKYRVVKFVPGASMPTPLGSYIVAGSEYDLDFEISPDGVPYLFYRNDNNYPAIVSFDNETQDWSVPHVLETATGEDLSLGFAPNGEAYANYIRNRKLIIHKFTKP</sequence>
<evidence type="ECO:0000313" key="3">
    <source>
        <dbReference type="Proteomes" id="UP000293874"/>
    </source>
</evidence>
<dbReference type="PROSITE" id="PS51257">
    <property type="entry name" value="PROKAR_LIPOPROTEIN"/>
    <property type="match status" value="1"/>
</dbReference>
<dbReference type="EMBL" id="SGXA01000001">
    <property type="protein sequence ID" value="RZS74265.1"/>
    <property type="molecule type" value="Genomic_DNA"/>
</dbReference>
<dbReference type="Proteomes" id="UP000293874">
    <property type="component" value="Unassembled WGS sequence"/>
</dbReference>